<dbReference type="EMBL" id="AHAF01000008">
    <property type="protein sequence ID" value="EKU78353.1"/>
    <property type="molecule type" value="Genomic_DNA"/>
</dbReference>
<protein>
    <submittedName>
        <fullName evidence="1">Uncharacterized protein</fullName>
    </submittedName>
</protein>
<dbReference type="PATRIC" id="fig|883156.3.peg.1221"/>
<reference evidence="1 2" key="1">
    <citation type="submission" date="2012-09" db="EMBL/GenBank/DDBJ databases">
        <title>The Genome Sequence of Veillonella ratti ACS-216-V-COL6B.</title>
        <authorList>
            <consortium name="The Broad Institute Genome Sequencing Platform"/>
            <person name="Earl A."/>
            <person name="Ward D."/>
            <person name="Feldgarden M."/>
            <person name="Gevers D."/>
            <person name="Saerens B."/>
            <person name="Vaneechoutte M."/>
            <person name="Walker B."/>
            <person name="Young S.K."/>
            <person name="Zeng Q."/>
            <person name="Gargeya S."/>
            <person name="Fitzgerald M."/>
            <person name="Haas B."/>
            <person name="Abouelleil A."/>
            <person name="Alvarado L."/>
            <person name="Arachchi H.M."/>
            <person name="Berlin A."/>
            <person name="Chapman S.B."/>
            <person name="Goldberg J."/>
            <person name="Griggs A."/>
            <person name="Gujja S."/>
            <person name="Hansen M."/>
            <person name="Howarth C."/>
            <person name="Imamovic A."/>
            <person name="Larimer J."/>
            <person name="McCowen C."/>
            <person name="Montmayeur A."/>
            <person name="Murphy C."/>
            <person name="Neiman D."/>
            <person name="Pearson M."/>
            <person name="Priest M."/>
            <person name="Roberts A."/>
            <person name="Saif S."/>
            <person name="Shea T."/>
            <person name="Sisk P."/>
            <person name="Sykes S."/>
            <person name="Wortman J."/>
            <person name="Nusbaum C."/>
            <person name="Birren B."/>
        </authorList>
    </citation>
    <scope>NUCLEOTIDE SEQUENCE [LARGE SCALE GENOMIC DNA]</scope>
    <source>
        <strain evidence="1 2">ACS-216-V-Col6b</strain>
    </source>
</reference>
<dbReference type="RefSeq" id="WP_006556146.1">
    <property type="nucleotide sequence ID" value="NZ_JH992937.1"/>
</dbReference>
<evidence type="ECO:0000313" key="1">
    <source>
        <dbReference type="EMBL" id="EKU78353.1"/>
    </source>
</evidence>
<dbReference type="Proteomes" id="UP000009891">
    <property type="component" value="Unassembled WGS sequence"/>
</dbReference>
<sequence>MNCKSMNVVIHNNKDPINVKYNKNGGLQELKIEGNLLTIKGGNTVTLPMVETEAITEDIASINNDIAQMNAILSDDIYYLKETVKYFLTEQQIKDIINATVGRDIDDLRRTNDDFFDEIEMANRSISQIRTGLLTEYQVKALIKAALSNLVNAEEVRY</sequence>
<dbReference type="AlphaFoldDB" id="K9D256"/>
<organism evidence="1 2">
    <name type="scientific">Veillonella seminalis ACS-216-V-Col6b</name>
    <dbReference type="NCBI Taxonomy" id="883156"/>
    <lineage>
        <taxon>Bacteria</taxon>
        <taxon>Bacillati</taxon>
        <taxon>Bacillota</taxon>
        <taxon>Negativicutes</taxon>
        <taxon>Veillonellales</taxon>
        <taxon>Veillonellaceae</taxon>
        <taxon>Veillonella</taxon>
    </lineage>
</organism>
<comment type="caution">
    <text evidence="1">The sequence shown here is derived from an EMBL/GenBank/DDBJ whole genome shotgun (WGS) entry which is preliminary data.</text>
</comment>
<dbReference type="STRING" id="883156.HMPREF9282_01259"/>
<accession>K9D256</accession>
<proteinExistence type="predicted"/>
<keyword evidence="2" id="KW-1185">Reference proteome</keyword>
<name>K9D256_9FIRM</name>
<evidence type="ECO:0000313" key="2">
    <source>
        <dbReference type="Proteomes" id="UP000009891"/>
    </source>
</evidence>
<gene>
    <name evidence="1" type="ORF">HMPREF9282_01259</name>
</gene>
<dbReference type="HOGENOM" id="CLU_1668661_0_0_9"/>